<evidence type="ECO:0000313" key="10">
    <source>
        <dbReference type="EMBL" id="AET32003.1"/>
    </source>
</evidence>
<evidence type="ECO:0000256" key="6">
    <source>
        <dbReference type="ARBA" id="ARBA00038076"/>
    </source>
</evidence>
<keyword evidence="3 7" id="KW-0812">Transmembrane</keyword>
<accession>G7VHA0</accession>
<evidence type="ECO:0000256" key="4">
    <source>
        <dbReference type="ARBA" id="ARBA00022989"/>
    </source>
</evidence>
<dbReference type="PANTHER" id="PTHR30572:SF4">
    <property type="entry name" value="ABC TRANSPORTER PERMEASE YTRF"/>
    <property type="match status" value="1"/>
</dbReference>
<dbReference type="BioCyc" id="PSP1104324:GJSN-541-MONOMER"/>
<dbReference type="Pfam" id="PF12704">
    <property type="entry name" value="MacB_PCD"/>
    <property type="match status" value="1"/>
</dbReference>
<proteinExistence type="inferred from homology"/>
<dbReference type="InterPro" id="IPR050250">
    <property type="entry name" value="Macrolide_Exporter_MacB"/>
</dbReference>
<feature type="domain" description="ABC3 transporter permease C-terminal" evidence="8">
    <location>
        <begin position="253"/>
        <end position="370"/>
    </location>
</feature>
<dbReference type="InterPro" id="IPR003838">
    <property type="entry name" value="ABC3_permease_C"/>
</dbReference>
<feature type="domain" description="MacB-like periplasmic core" evidence="9">
    <location>
        <begin position="20"/>
        <end position="220"/>
    </location>
</feature>
<evidence type="ECO:0000256" key="3">
    <source>
        <dbReference type="ARBA" id="ARBA00022692"/>
    </source>
</evidence>
<feature type="transmembrane region" description="Helical" evidence="7">
    <location>
        <begin position="292"/>
        <end position="319"/>
    </location>
</feature>
<dbReference type="STRING" id="1104324.P186_0551"/>
<dbReference type="Proteomes" id="UP000005867">
    <property type="component" value="Chromosome"/>
</dbReference>
<feature type="transmembrane region" description="Helical" evidence="7">
    <location>
        <begin position="247"/>
        <end position="272"/>
    </location>
</feature>
<feature type="transmembrane region" description="Helical" evidence="7">
    <location>
        <begin position="342"/>
        <end position="364"/>
    </location>
</feature>
<dbReference type="KEGG" id="pyr:P186_0551"/>
<comment type="similarity">
    <text evidence="6">Belongs to the ABC-4 integral membrane protein family.</text>
</comment>
<keyword evidence="2" id="KW-1003">Cell membrane</keyword>
<evidence type="ECO:0000256" key="7">
    <source>
        <dbReference type="SAM" id="Phobius"/>
    </source>
</evidence>
<dbReference type="HOGENOM" id="CLU_718908_0_0_2"/>
<dbReference type="GO" id="GO:0005886">
    <property type="term" value="C:plasma membrane"/>
    <property type="evidence" value="ECO:0007669"/>
    <property type="project" value="UniProtKB-SubCell"/>
</dbReference>
<keyword evidence="4 7" id="KW-1133">Transmembrane helix</keyword>
<evidence type="ECO:0000259" key="8">
    <source>
        <dbReference type="Pfam" id="PF02687"/>
    </source>
</evidence>
<organism evidence="10 11">
    <name type="scientific">Pyrobaculum ferrireducens</name>
    <dbReference type="NCBI Taxonomy" id="1104324"/>
    <lineage>
        <taxon>Archaea</taxon>
        <taxon>Thermoproteota</taxon>
        <taxon>Thermoprotei</taxon>
        <taxon>Thermoproteales</taxon>
        <taxon>Thermoproteaceae</taxon>
        <taxon>Pyrobaculum</taxon>
    </lineage>
</organism>
<comment type="subcellular location">
    <subcellularLocation>
        <location evidence="1">Cell membrane</location>
        <topology evidence="1">Multi-pass membrane protein</topology>
    </subcellularLocation>
</comment>
<dbReference type="eggNOG" id="arCOG02312">
    <property type="taxonomic scope" value="Archaea"/>
</dbReference>
<evidence type="ECO:0000313" key="11">
    <source>
        <dbReference type="Proteomes" id="UP000005867"/>
    </source>
</evidence>
<sequence length="379" mass="40547">MEHILMIAVGDFRARLLRYLLTGVAIGVGVALLVALYAVSDATRSYVEDMLYKVYPADLLMYSESINIPQGVLDAIRRVPYVESANGIILTSGVYGGKVVSIVGIPLRHVDYFAIDLKEGRLPEAGGEAVVEESLGVRPGDTITIKIYSGALGGERALQVKVVGVMRSFMRGFVGAFRLNLVVVSLSWLQENIGAGPFVNAVLITVKDKTQVKPLEAALKGTFRDAQVYTQESLLETVTQVFNALNVVFSAIGGAGLAAAAVTTFAVMSITVRERLREFGLLKAIGLSSRDITISVMVEVLTIAVAAGVGGVAAGYFGANAVKQVLLNMGINFNVEIVFKPYYLLLGLGTSAAVALVGAVSPMYRVAKLRPLEIMQLWR</sequence>
<dbReference type="AlphaFoldDB" id="G7VHA0"/>
<gene>
    <name evidence="10" type="ORF">P186_0551</name>
</gene>
<dbReference type="GeneID" id="11594817"/>
<dbReference type="PANTHER" id="PTHR30572">
    <property type="entry name" value="MEMBRANE COMPONENT OF TRANSPORTER-RELATED"/>
    <property type="match status" value="1"/>
</dbReference>
<keyword evidence="5 7" id="KW-0472">Membrane</keyword>
<evidence type="ECO:0000256" key="5">
    <source>
        <dbReference type="ARBA" id="ARBA00023136"/>
    </source>
</evidence>
<evidence type="ECO:0000256" key="2">
    <source>
        <dbReference type="ARBA" id="ARBA00022475"/>
    </source>
</evidence>
<dbReference type="GO" id="GO:0022857">
    <property type="term" value="F:transmembrane transporter activity"/>
    <property type="evidence" value="ECO:0007669"/>
    <property type="project" value="TreeGrafter"/>
</dbReference>
<dbReference type="EMBL" id="CP003098">
    <property type="protein sequence ID" value="AET32003.1"/>
    <property type="molecule type" value="Genomic_DNA"/>
</dbReference>
<dbReference type="Pfam" id="PF02687">
    <property type="entry name" value="FtsX"/>
    <property type="match status" value="1"/>
</dbReference>
<evidence type="ECO:0000256" key="1">
    <source>
        <dbReference type="ARBA" id="ARBA00004651"/>
    </source>
</evidence>
<dbReference type="RefSeq" id="WP_014287831.1">
    <property type="nucleotide sequence ID" value="NC_016645.1"/>
</dbReference>
<keyword evidence="11" id="KW-1185">Reference proteome</keyword>
<reference evidence="10 11" key="1">
    <citation type="journal article" date="2012" name="J. Bacteriol.">
        <title>Complete genome sequence of strain 1860, a crenarchaeon of the genus pyrobaculum able to grow with various electron acceptors.</title>
        <authorList>
            <person name="Mardanov A.V."/>
            <person name="Gumerov V.M."/>
            <person name="Slobodkina G.B."/>
            <person name="Beletsky A.V."/>
            <person name="Bonch-Osmolovskaya E.A."/>
            <person name="Ravin N.V."/>
            <person name="Skryabin K.G."/>
        </authorList>
    </citation>
    <scope>NUCLEOTIDE SEQUENCE [LARGE SCALE GENOMIC DNA]</scope>
    <source>
        <strain evidence="10 11">1860</strain>
    </source>
</reference>
<feature type="transmembrane region" description="Helical" evidence="7">
    <location>
        <begin position="16"/>
        <end position="39"/>
    </location>
</feature>
<protein>
    <submittedName>
        <fullName evidence="10">ABC transporter</fullName>
    </submittedName>
</protein>
<evidence type="ECO:0000259" key="9">
    <source>
        <dbReference type="Pfam" id="PF12704"/>
    </source>
</evidence>
<name>G7VHA0_9CREN</name>
<dbReference type="InterPro" id="IPR025857">
    <property type="entry name" value="MacB_PCD"/>
</dbReference>